<dbReference type="GO" id="GO:0016818">
    <property type="term" value="F:hydrolase activity, acting on acid anhydrides, in phosphorus-containing anhydrides"/>
    <property type="evidence" value="ECO:0007669"/>
    <property type="project" value="InterPro"/>
</dbReference>
<reference evidence="6 7" key="1">
    <citation type="submission" date="2018-06" db="EMBL/GenBank/DDBJ databases">
        <title>Draft Genome Sequence of a Novel Marine Bacterium Related to the Verrucomicrobia.</title>
        <authorList>
            <person name="Vosseberg J."/>
            <person name="Martijn J."/>
            <person name="Ettema T.J.G."/>
        </authorList>
    </citation>
    <scope>NUCLEOTIDE SEQUENCE [LARGE SCALE GENOMIC DNA]</scope>
    <source>
        <strain evidence="6">TARA_B100001123</strain>
    </source>
</reference>
<evidence type="ECO:0000256" key="1">
    <source>
        <dbReference type="ARBA" id="ARBA00022741"/>
    </source>
</evidence>
<dbReference type="PANTHER" id="PTHR11472:SF34">
    <property type="entry name" value="REGULATOR OF TELOMERE ELONGATION HELICASE 1"/>
    <property type="match status" value="1"/>
</dbReference>
<keyword evidence="3" id="KW-0067">ATP-binding</keyword>
<dbReference type="GO" id="GO:0006281">
    <property type="term" value="P:DNA repair"/>
    <property type="evidence" value="ECO:0007669"/>
    <property type="project" value="TreeGrafter"/>
</dbReference>
<protein>
    <submittedName>
        <fullName evidence="6">Putative ATP-dependent helicase DinG</fullName>
        <ecNumber evidence="6">3.6.4.12</ecNumber>
    </submittedName>
</protein>
<dbReference type="Pfam" id="PF13307">
    <property type="entry name" value="Helicase_C_2"/>
    <property type="match status" value="1"/>
</dbReference>
<evidence type="ECO:0000259" key="5">
    <source>
        <dbReference type="PROSITE" id="PS51193"/>
    </source>
</evidence>
<dbReference type="PROSITE" id="PS51193">
    <property type="entry name" value="HELICASE_ATP_BIND_2"/>
    <property type="match status" value="1"/>
</dbReference>
<organism evidence="6 7">
    <name type="scientific">Candidatus Moanibacter tarae</name>
    <dbReference type="NCBI Taxonomy" id="2200854"/>
    <lineage>
        <taxon>Bacteria</taxon>
        <taxon>Pseudomonadati</taxon>
        <taxon>Verrucomicrobiota</taxon>
        <taxon>Opitutia</taxon>
        <taxon>Puniceicoccales</taxon>
        <taxon>Puniceicoccales incertae sedis</taxon>
        <taxon>Candidatus Moanibacter</taxon>
    </lineage>
</organism>
<dbReference type="InterPro" id="IPR027417">
    <property type="entry name" value="P-loop_NTPase"/>
</dbReference>
<evidence type="ECO:0000256" key="2">
    <source>
        <dbReference type="ARBA" id="ARBA00022801"/>
    </source>
</evidence>
<dbReference type="Gene3D" id="3.40.50.300">
    <property type="entry name" value="P-loop containing nucleotide triphosphate hydrolases"/>
    <property type="match status" value="2"/>
</dbReference>
<dbReference type="Proteomes" id="UP000247465">
    <property type="component" value="Chromosome"/>
</dbReference>
<evidence type="ECO:0000313" key="7">
    <source>
        <dbReference type="Proteomes" id="UP000247465"/>
    </source>
</evidence>
<dbReference type="SMART" id="SM00491">
    <property type="entry name" value="HELICc2"/>
    <property type="match status" value="1"/>
</dbReference>
<dbReference type="InterPro" id="IPR006555">
    <property type="entry name" value="ATP-dep_Helicase_C"/>
</dbReference>
<dbReference type="PANTHER" id="PTHR11472">
    <property type="entry name" value="DNA REPAIR DEAD HELICASE RAD3/XP-D SUBFAMILY MEMBER"/>
    <property type="match status" value="1"/>
</dbReference>
<gene>
    <name evidence="6" type="primary">dinG</name>
    <name evidence="6" type="ORF">DF168_01162</name>
</gene>
<dbReference type="InterPro" id="IPR045028">
    <property type="entry name" value="DinG/Rad3-like"/>
</dbReference>
<dbReference type="EMBL" id="CP029803">
    <property type="protein sequence ID" value="AWT59964.1"/>
    <property type="molecule type" value="Genomic_DNA"/>
</dbReference>
<dbReference type="GO" id="GO:0003678">
    <property type="term" value="F:DNA helicase activity"/>
    <property type="evidence" value="ECO:0007669"/>
    <property type="project" value="UniProtKB-EC"/>
</dbReference>
<dbReference type="AlphaFoldDB" id="A0A2Z4AI06"/>
<dbReference type="EC" id="3.6.4.12" evidence="6"/>
<dbReference type="GO" id="GO:0003676">
    <property type="term" value="F:nucleic acid binding"/>
    <property type="evidence" value="ECO:0007669"/>
    <property type="project" value="InterPro"/>
</dbReference>
<evidence type="ECO:0000256" key="4">
    <source>
        <dbReference type="ARBA" id="ARBA00038058"/>
    </source>
</evidence>
<dbReference type="GO" id="GO:0005524">
    <property type="term" value="F:ATP binding"/>
    <property type="evidence" value="ECO:0007669"/>
    <property type="project" value="UniProtKB-KW"/>
</dbReference>
<dbReference type="SUPFAM" id="SSF52540">
    <property type="entry name" value="P-loop containing nucleoside triphosphate hydrolases"/>
    <property type="match status" value="1"/>
</dbReference>
<evidence type="ECO:0000313" key="6">
    <source>
        <dbReference type="EMBL" id="AWT59964.1"/>
    </source>
</evidence>
<evidence type="ECO:0000256" key="3">
    <source>
        <dbReference type="ARBA" id="ARBA00022840"/>
    </source>
</evidence>
<feature type="domain" description="Helicase ATP-binding" evidence="5">
    <location>
        <begin position="29"/>
        <end position="302"/>
    </location>
</feature>
<dbReference type="InterPro" id="IPR014013">
    <property type="entry name" value="Helic_SF1/SF2_ATP-bd_DinG/Rad3"/>
</dbReference>
<keyword evidence="2 6" id="KW-0378">Hydrolase</keyword>
<keyword evidence="6" id="KW-0347">Helicase</keyword>
<name>A0A2Z4AI06_9BACT</name>
<accession>A0A2Z4AI06</accession>
<proteinExistence type="inferred from homology"/>
<dbReference type="KEGG" id="mtar:DF168_01162"/>
<sequence length="684" mass="77081">MISLRKPLLKRNPASSVIDLTEAIFAPQGSLKNHLAFDHRPQQEQMAIAVAQALTSDQPLVFEAGTGVGKSLAYLVPSIIQAIESNRQCILSTHTISLQEQLIRKELRHCRRLFSTEQSLKSYGNFRSALLFGRSNYLCPNRLTKALTSQNELFPSTEMAELKRIVDWAGETKEGLLHEITPTPPVNVWEWVNADASSCNRNVCRPDHCFFQKARQRLEEANLIVLNHSLFFSLLRSSLAGDGPGVLFPNDFVILDEAQTIPSIATEQLGIHISSYGLNRLLRRLYNPNNGKGIFSLCGAPSDRKTVEEAIQLSDRFFGLIRQDHLSSQNIVRLYEENWCDPFINPHLDKIIRNIGHIADRHTKESDRVELRDLRNHLTRYRNSITECVELSQHDHVYWLEKTGQVENIVKVRNAPIDVSSQLREFVFSRQTSVIVTSATLAENIRLDSFSEKIGASGYPAEKVTSPFNFSDQMRIFIATDAPAPSHEQHNLDLDFLCDTIRFCSLRVKGGSLVLFTNYQSMFAVAEIIQSSLSTQNRSLFVQSRDGSRSQITSRFAKKGNAILFGTNSFWTGVDVPGSALSQVIITRLPFENPNHPIIDAKCQWIQSNGGNPFTQHTLPEAVLKLRQGVGRLIRNASDRGTITIIDSRILNRPYGKRFLEVLPLSHHIPFSCSNRSEVFVPLV</sequence>
<keyword evidence="1" id="KW-0547">Nucleotide-binding</keyword>
<comment type="similarity">
    <text evidence="4">Belongs to the helicase family. DinG subfamily.</text>
</comment>